<accession>G8Y6F7</accession>
<dbReference type="EMBL" id="FO082048">
    <property type="protein sequence ID" value="CCE84187.1"/>
    <property type="molecule type" value="Genomic_DNA"/>
</dbReference>
<dbReference type="FunCoup" id="G8Y6F7">
    <property type="interactions" value="68"/>
</dbReference>
<proteinExistence type="inferred from homology"/>
<dbReference type="InParanoid" id="G8Y6F7"/>
<evidence type="ECO:0000313" key="3">
    <source>
        <dbReference type="EMBL" id="CCE84187.1"/>
    </source>
</evidence>
<dbReference type="EMBL" id="FO082049">
    <property type="protein sequence ID" value="CCE83156.1"/>
    <property type="molecule type" value="Genomic_DNA"/>
</dbReference>
<dbReference type="InterPro" id="IPR052186">
    <property type="entry name" value="Hydantoin_racemase-like"/>
</dbReference>
<evidence type="ECO:0000313" key="4">
    <source>
        <dbReference type="Proteomes" id="UP000005222"/>
    </source>
</evidence>
<name>G8Y6F7_PICSO</name>
<protein>
    <submittedName>
        <fullName evidence="3">Piso0_003728 protein</fullName>
    </submittedName>
</protein>
<dbReference type="OrthoDB" id="412018at2759"/>
<dbReference type="GO" id="GO:0047661">
    <property type="term" value="F:amino-acid racemase activity"/>
    <property type="evidence" value="ECO:0007669"/>
    <property type="project" value="InterPro"/>
</dbReference>
<dbReference type="eggNOG" id="ENOG502RZ0H">
    <property type="taxonomic scope" value="Eukaryota"/>
</dbReference>
<dbReference type="Proteomes" id="UP000005222">
    <property type="component" value="Chromosome L"/>
</dbReference>
<dbReference type="Pfam" id="PF01177">
    <property type="entry name" value="Asp_Glu_race"/>
    <property type="match status" value="1"/>
</dbReference>
<dbReference type="STRING" id="559304.G8Y6F7"/>
<reference evidence="4" key="2">
    <citation type="journal article" date="2012" name="G3 (Bethesda)">
        <title>Pichia sorbitophila, an interspecies yeast hybrid reveals early steps of genome resolution following polyploidization.</title>
        <authorList>
            <person name="Leh Louis V."/>
            <person name="Despons L."/>
            <person name="Friedrich A."/>
            <person name="Martin T."/>
            <person name="Durrens P."/>
            <person name="Casaregola S."/>
            <person name="Neuveglise C."/>
            <person name="Fairhead C."/>
            <person name="Marck C."/>
            <person name="Cruz J.A."/>
            <person name="Straub M.L."/>
            <person name="Kugler V."/>
            <person name="Sacerdot C."/>
            <person name="Uzunov Z."/>
            <person name="Thierry A."/>
            <person name="Weiss S."/>
            <person name="Bleykasten C."/>
            <person name="De Montigny J."/>
            <person name="Jacques N."/>
            <person name="Jung P."/>
            <person name="Lemaire M."/>
            <person name="Mallet S."/>
            <person name="Morel G."/>
            <person name="Richard G.F."/>
            <person name="Sarkar A."/>
            <person name="Savel G."/>
            <person name="Schacherer J."/>
            <person name="Seret M.L."/>
            <person name="Talla E."/>
            <person name="Samson G."/>
            <person name="Jubin C."/>
            <person name="Poulain J."/>
            <person name="Vacherie B."/>
            <person name="Barbe V."/>
            <person name="Pelletier E."/>
            <person name="Sherman D.J."/>
            <person name="Westhof E."/>
            <person name="Weissenbach J."/>
            <person name="Baret P.V."/>
            <person name="Wincker P."/>
            <person name="Gaillardin C."/>
            <person name="Dujon B."/>
            <person name="Souciet J.L."/>
        </authorList>
    </citation>
    <scope>NUCLEOTIDE SEQUENCE [LARGE SCALE GENOMIC DNA]</scope>
    <source>
        <strain evidence="4">ATCC MYA-4447 / BCRC 22081 / CBS 7064 / NBRC 10061 / NRRL Y-12695</strain>
    </source>
</reference>
<dbReference type="AlphaFoldDB" id="G8Y6F7"/>
<gene>
    <name evidence="3" type="primary">Piso0_003728</name>
    <name evidence="2" type="ORF">GNLVRS01_PISO0K01264g</name>
    <name evidence="3" type="ORF">GNLVRS01_PISO0L01265g</name>
</gene>
<evidence type="ECO:0000256" key="1">
    <source>
        <dbReference type="ARBA" id="ARBA00038414"/>
    </source>
</evidence>
<sequence length="234" mass="25414">MGLSILVINPNSSKKVTDNFAQILEKPDGVSFDFYTAPEAAPAEITGSETSIASEKVVLPDLKEKGLIDGYDGFLVCCYSDHPLIHSLAKLTKGHVMGIMQATLLYALSDPSITKSVIITSVSEWEPLLDKGITDFVGASSFPINKFQRTKALNTSVLSLSDPAEFEKIRAVVDSHLNGTYRDDKIDCVLLGCAGMAGLDDQLSRHFPGVKFIDSVKIGVDLLTALVRFKRYQA</sequence>
<dbReference type="PANTHER" id="PTHR28047">
    <property type="entry name" value="PROTEIN DCG1"/>
    <property type="match status" value="1"/>
</dbReference>
<dbReference type="HOGENOM" id="CLU_053002_1_0_1"/>
<comment type="similarity">
    <text evidence="1">Belongs to the HyuE racemase family.</text>
</comment>
<evidence type="ECO:0000313" key="2">
    <source>
        <dbReference type="EMBL" id="CCE83156.1"/>
    </source>
</evidence>
<keyword evidence="4" id="KW-1185">Reference proteome</keyword>
<dbReference type="InterPro" id="IPR015942">
    <property type="entry name" value="Asp/Glu/hydantoin_racemase"/>
</dbReference>
<organism evidence="3 4">
    <name type="scientific">Pichia sorbitophila (strain ATCC MYA-4447 / BCRC 22081 / CBS 7064 / NBRC 10061 / NRRL Y-12695)</name>
    <name type="common">Hybrid yeast</name>
    <dbReference type="NCBI Taxonomy" id="559304"/>
    <lineage>
        <taxon>Eukaryota</taxon>
        <taxon>Fungi</taxon>
        <taxon>Dikarya</taxon>
        <taxon>Ascomycota</taxon>
        <taxon>Saccharomycotina</taxon>
        <taxon>Pichiomycetes</taxon>
        <taxon>Debaryomycetaceae</taxon>
        <taxon>Millerozyma</taxon>
    </lineage>
</organism>
<dbReference type="InterPro" id="IPR053714">
    <property type="entry name" value="Iso_Racemase_Enz_sf"/>
</dbReference>
<dbReference type="Gene3D" id="3.40.50.12500">
    <property type="match status" value="1"/>
</dbReference>
<reference evidence="3" key="1">
    <citation type="submission" date="2011-10" db="EMBL/GenBank/DDBJ databases">
        <authorList>
            <person name="Genoscope - CEA"/>
        </authorList>
    </citation>
    <scope>NUCLEOTIDE SEQUENCE</scope>
</reference>
<dbReference type="Proteomes" id="UP000005222">
    <property type="component" value="Chromosome K"/>
</dbReference>
<dbReference type="PANTHER" id="PTHR28047:SF5">
    <property type="entry name" value="PROTEIN DCG1"/>
    <property type="match status" value="1"/>
</dbReference>